<dbReference type="Proteomes" id="UP001206067">
    <property type="component" value="Unassembled WGS sequence"/>
</dbReference>
<reference evidence="1 2" key="1">
    <citation type="submission" date="2022-08" db="EMBL/GenBank/DDBJ databases">
        <title>Polyphasic taxonomy analysis of Qipengyuania sp.RS5-5.</title>
        <authorList>
            <person name="Xamxidin M."/>
            <person name="Wu M."/>
        </authorList>
    </citation>
    <scope>NUCLEOTIDE SEQUENCE [LARGE SCALE GENOMIC DNA]</scope>
    <source>
        <strain evidence="1 2">RS5-5</strain>
    </source>
</reference>
<evidence type="ECO:0000313" key="2">
    <source>
        <dbReference type="Proteomes" id="UP001206067"/>
    </source>
</evidence>
<protein>
    <submittedName>
        <fullName evidence="1">Uncharacterized protein</fullName>
    </submittedName>
</protein>
<name>A0ABT1XRM2_9SPHN</name>
<dbReference type="EMBL" id="JANKHH010000005">
    <property type="protein sequence ID" value="MCR2834304.1"/>
    <property type="molecule type" value="Genomic_DNA"/>
</dbReference>
<comment type="caution">
    <text evidence="1">The sequence shown here is derived from an EMBL/GenBank/DDBJ whole genome shotgun (WGS) entry which is preliminary data.</text>
</comment>
<organism evidence="1 2">
    <name type="scientific">Parerythrobacter lacustris</name>
    <dbReference type="NCBI Taxonomy" id="2969984"/>
    <lineage>
        <taxon>Bacteria</taxon>
        <taxon>Pseudomonadati</taxon>
        <taxon>Pseudomonadota</taxon>
        <taxon>Alphaproteobacteria</taxon>
        <taxon>Sphingomonadales</taxon>
        <taxon>Erythrobacteraceae</taxon>
        <taxon>Parerythrobacter</taxon>
    </lineage>
</organism>
<proteinExistence type="predicted"/>
<keyword evidence="2" id="KW-1185">Reference proteome</keyword>
<sequence>MTYADLADLSDGAQLVLRANVRKQAVLEPERAAGVAPGHVRLYVEARTTALISGSVPVGEALRYLVDVPLDSRGKIPKLKNREVLLFAKPVAGRPGEIQLVASDAQLLWSDSVEARVRDILRESVAADAPPRLRGVRDVLSVAGTLTGESETQLFIDTAGDGPLSITVARRPGQPAVWGVSWSEIVDQAARPPERETLEWYRLACFLPAQLPVGSSLSADPADRRRAEQDYRFVLEQLGPCPRNRS</sequence>
<evidence type="ECO:0000313" key="1">
    <source>
        <dbReference type="EMBL" id="MCR2834304.1"/>
    </source>
</evidence>
<accession>A0ABT1XRM2</accession>
<dbReference type="RefSeq" id="WP_257596108.1">
    <property type="nucleotide sequence ID" value="NZ_JANKHH010000005.1"/>
</dbReference>
<gene>
    <name evidence="1" type="ORF">NSO95_10135</name>
</gene>